<evidence type="ECO:0000313" key="5">
    <source>
        <dbReference type="Proteomes" id="UP000095284"/>
    </source>
</evidence>
<feature type="disulfide bond" evidence="1">
    <location>
        <begin position="157"/>
        <end position="191"/>
    </location>
</feature>
<feature type="region of interest" description="Disordered" evidence="2">
    <location>
        <begin position="130"/>
        <end position="154"/>
    </location>
</feature>
<evidence type="ECO:0000256" key="1">
    <source>
        <dbReference type="PROSITE-ProRule" id="PRU01005"/>
    </source>
</evidence>
<dbReference type="PROSITE" id="PS51670">
    <property type="entry name" value="SHKT"/>
    <property type="match status" value="1"/>
</dbReference>
<feature type="signal peptide" evidence="3">
    <location>
        <begin position="1"/>
        <end position="21"/>
    </location>
</feature>
<evidence type="ECO:0000313" key="6">
    <source>
        <dbReference type="WBParaSite" id="BXY_1062100.1"/>
    </source>
</evidence>
<keyword evidence="1" id="KW-1015">Disulfide bond</keyword>
<comment type="caution">
    <text evidence="1">Lacks conserved residue(s) required for the propagation of feature annotation.</text>
</comment>
<organism evidence="5 6">
    <name type="scientific">Bursaphelenchus xylophilus</name>
    <name type="common">Pinewood nematode worm</name>
    <name type="synonym">Aphelenchoides xylophilus</name>
    <dbReference type="NCBI Taxonomy" id="6326"/>
    <lineage>
        <taxon>Eukaryota</taxon>
        <taxon>Metazoa</taxon>
        <taxon>Ecdysozoa</taxon>
        <taxon>Nematoda</taxon>
        <taxon>Chromadorea</taxon>
        <taxon>Rhabditida</taxon>
        <taxon>Tylenchina</taxon>
        <taxon>Tylenchomorpha</taxon>
        <taxon>Aphelenchoidea</taxon>
        <taxon>Aphelenchoididae</taxon>
        <taxon>Bursaphelenchus</taxon>
    </lineage>
</organism>
<accession>A0A1I7SC70</accession>
<dbReference type="Proteomes" id="UP000095284">
    <property type="component" value="Unplaced"/>
</dbReference>
<dbReference type="Pfam" id="PF01549">
    <property type="entry name" value="ShK"/>
    <property type="match status" value="2"/>
</dbReference>
<evidence type="ECO:0000259" key="4">
    <source>
        <dbReference type="PROSITE" id="PS51670"/>
    </source>
</evidence>
<feature type="domain" description="ShKT" evidence="4">
    <location>
        <begin position="157"/>
        <end position="191"/>
    </location>
</feature>
<feature type="chain" id="PRO_5009305837" evidence="3">
    <location>
        <begin position="22"/>
        <end position="191"/>
    </location>
</feature>
<dbReference type="AlphaFoldDB" id="A0A1I7SC70"/>
<protein>
    <submittedName>
        <fullName evidence="6">ShKT domain-containing protein</fullName>
    </submittedName>
</protein>
<name>A0A1I7SC70_BURXY</name>
<evidence type="ECO:0000256" key="2">
    <source>
        <dbReference type="SAM" id="MobiDB-lite"/>
    </source>
</evidence>
<keyword evidence="3" id="KW-0732">Signal</keyword>
<dbReference type="SMART" id="SM00254">
    <property type="entry name" value="ShKT"/>
    <property type="match status" value="2"/>
</dbReference>
<dbReference type="WBParaSite" id="BXY_1062100.1">
    <property type="protein sequence ID" value="BXY_1062100.1"/>
    <property type="gene ID" value="BXY_1062100"/>
</dbReference>
<proteinExistence type="predicted"/>
<evidence type="ECO:0000256" key="3">
    <source>
        <dbReference type="SAM" id="SignalP"/>
    </source>
</evidence>
<sequence length="191" mass="19985">MQSIFGAALSLLALNVAVVSGQKCADGVDAFVECEGVCKSDPSLNCEIINGKGYCCGYGTTTAAPQQPTQPGGGGGGGSGGGGSCKDVVPDECKRKSFLCSPQNYQYVRLMKKYCSLTCSYCQPQQQQRQPAQNNAPKPQPKPPAQQQQAKPAVSGCSDKNTKCAQQSSLCNQPKYATMMGMVCKATCGKC</sequence>
<reference evidence="6" key="1">
    <citation type="submission" date="2016-11" db="UniProtKB">
        <authorList>
            <consortium name="WormBaseParasite"/>
        </authorList>
    </citation>
    <scope>IDENTIFICATION</scope>
</reference>
<dbReference type="Gene3D" id="1.10.10.1940">
    <property type="match status" value="2"/>
</dbReference>
<dbReference type="InterPro" id="IPR003582">
    <property type="entry name" value="ShKT_dom"/>
</dbReference>